<dbReference type="GO" id="GO:0006508">
    <property type="term" value="P:proteolysis"/>
    <property type="evidence" value="ECO:0007669"/>
    <property type="project" value="UniProtKB-KW"/>
</dbReference>
<gene>
    <name evidence="4" type="ORF">ACFOKF_10575</name>
</gene>
<accession>A0ABV7NGQ1</accession>
<dbReference type="InterPro" id="IPR021109">
    <property type="entry name" value="Peptidase_aspartic_dom_sf"/>
</dbReference>
<proteinExistence type="predicted"/>
<dbReference type="InterPro" id="IPR034122">
    <property type="entry name" value="Retropepsin-like_bacterial"/>
</dbReference>
<keyword evidence="5" id="KW-1185">Reference proteome</keyword>
<dbReference type="Proteomes" id="UP001595681">
    <property type="component" value="Unassembled WGS sequence"/>
</dbReference>
<dbReference type="InterPro" id="IPR011969">
    <property type="entry name" value="Clan_AA_Asp_peptidase_C"/>
</dbReference>
<feature type="chain" id="PRO_5045887927" evidence="2">
    <location>
        <begin position="29"/>
        <end position="179"/>
    </location>
</feature>
<sequence>MIASLDMRCWLAALSMIGTAGFLCVAHADLPDDASPMQPAAHAAIATPSAGLGPAVESSTETTINRSADGMFYIHGASAGARIRFIVDTGASVTVLTAHDAAAFGDHLVPTSGSGQLMTVGGARRVQEAELKDLVVAGRRLPPLRVAIMDSEMDVSLLGQNALSKLGPILFANDQMTLR</sequence>
<dbReference type="Pfam" id="PF13975">
    <property type="entry name" value="gag-asp_proteas"/>
    <property type="match status" value="1"/>
</dbReference>
<name>A0ABV7NGQ1_9SPHN</name>
<dbReference type="InterPro" id="IPR001995">
    <property type="entry name" value="Peptidase_A2_cat"/>
</dbReference>
<evidence type="ECO:0000259" key="3">
    <source>
        <dbReference type="PROSITE" id="PS50175"/>
    </source>
</evidence>
<dbReference type="PROSITE" id="PS50175">
    <property type="entry name" value="ASP_PROT_RETROV"/>
    <property type="match status" value="1"/>
</dbReference>
<evidence type="ECO:0000313" key="5">
    <source>
        <dbReference type="Proteomes" id="UP001595681"/>
    </source>
</evidence>
<dbReference type="Gene3D" id="2.40.70.10">
    <property type="entry name" value="Acid Proteases"/>
    <property type="match status" value="1"/>
</dbReference>
<dbReference type="NCBIfam" id="TIGR02281">
    <property type="entry name" value="clan_AA_DTGA"/>
    <property type="match status" value="1"/>
</dbReference>
<evidence type="ECO:0000313" key="4">
    <source>
        <dbReference type="EMBL" id="MFC3441624.1"/>
    </source>
</evidence>
<feature type="signal peptide" evidence="2">
    <location>
        <begin position="1"/>
        <end position="28"/>
    </location>
</feature>
<feature type="domain" description="Peptidase A2" evidence="3">
    <location>
        <begin position="83"/>
        <end position="162"/>
    </location>
</feature>
<keyword evidence="2" id="KW-0732">Signal</keyword>
<dbReference type="PROSITE" id="PS00141">
    <property type="entry name" value="ASP_PROTEASE"/>
    <property type="match status" value="1"/>
</dbReference>
<evidence type="ECO:0000256" key="2">
    <source>
        <dbReference type="SAM" id="SignalP"/>
    </source>
</evidence>
<protein>
    <submittedName>
        <fullName evidence="4">TIGR02281 family clan AA aspartic protease</fullName>
    </submittedName>
</protein>
<dbReference type="EMBL" id="JBHRVU010000004">
    <property type="protein sequence ID" value="MFC3441624.1"/>
    <property type="molecule type" value="Genomic_DNA"/>
</dbReference>
<keyword evidence="1" id="KW-0378">Hydrolase</keyword>
<dbReference type="GO" id="GO:0008233">
    <property type="term" value="F:peptidase activity"/>
    <property type="evidence" value="ECO:0007669"/>
    <property type="project" value="UniProtKB-KW"/>
</dbReference>
<comment type="caution">
    <text evidence="4">The sequence shown here is derived from an EMBL/GenBank/DDBJ whole genome shotgun (WGS) entry which is preliminary data.</text>
</comment>
<organism evidence="4 5">
    <name type="scientific">Sphingobium rhizovicinum</name>
    <dbReference type="NCBI Taxonomy" id="432308"/>
    <lineage>
        <taxon>Bacteria</taxon>
        <taxon>Pseudomonadati</taxon>
        <taxon>Pseudomonadota</taxon>
        <taxon>Alphaproteobacteria</taxon>
        <taxon>Sphingomonadales</taxon>
        <taxon>Sphingomonadaceae</taxon>
        <taxon>Sphingobium</taxon>
    </lineage>
</organism>
<dbReference type="SUPFAM" id="SSF50630">
    <property type="entry name" value="Acid proteases"/>
    <property type="match status" value="1"/>
</dbReference>
<dbReference type="CDD" id="cd05483">
    <property type="entry name" value="retropepsin_like_bacteria"/>
    <property type="match status" value="1"/>
</dbReference>
<dbReference type="InterPro" id="IPR001969">
    <property type="entry name" value="Aspartic_peptidase_AS"/>
</dbReference>
<evidence type="ECO:0000256" key="1">
    <source>
        <dbReference type="ARBA" id="ARBA00022801"/>
    </source>
</evidence>
<keyword evidence="4" id="KW-0645">Protease</keyword>
<dbReference type="RefSeq" id="WP_380795534.1">
    <property type="nucleotide sequence ID" value="NZ_JBHRVU010000004.1"/>
</dbReference>
<reference evidence="5" key="1">
    <citation type="journal article" date="2019" name="Int. J. Syst. Evol. Microbiol.">
        <title>The Global Catalogue of Microorganisms (GCM) 10K type strain sequencing project: providing services to taxonomists for standard genome sequencing and annotation.</title>
        <authorList>
            <consortium name="The Broad Institute Genomics Platform"/>
            <consortium name="The Broad Institute Genome Sequencing Center for Infectious Disease"/>
            <person name="Wu L."/>
            <person name="Ma J."/>
        </authorList>
    </citation>
    <scope>NUCLEOTIDE SEQUENCE [LARGE SCALE GENOMIC DNA]</scope>
    <source>
        <strain evidence="5">CCM 7491</strain>
    </source>
</reference>